<accession>A0A1Z3U5E1</accession>
<dbReference type="InterPro" id="IPR053745">
    <property type="entry name" value="Viral_Tail_Comp_sf"/>
</dbReference>
<dbReference type="RefSeq" id="WP_088582284.1">
    <property type="nucleotide sequence ID" value="NZ_CP022048.2"/>
</dbReference>
<dbReference type="Proteomes" id="UP000197050">
    <property type="component" value="Chromosome"/>
</dbReference>
<dbReference type="KEGG" id="bvc:CEP68_02540"/>
<evidence type="ECO:0000313" key="2">
    <source>
        <dbReference type="Proteomes" id="UP000197050"/>
    </source>
</evidence>
<organism evidence="1 2">
    <name type="scientific">Brevundimonas vesicularis</name>
    <name type="common">Pseudomonas vesicularis</name>
    <dbReference type="NCBI Taxonomy" id="41276"/>
    <lineage>
        <taxon>Bacteria</taxon>
        <taxon>Pseudomonadati</taxon>
        <taxon>Pseudomonadota</taxon>
        <taxon>Alphaproteobacteria</taxon>
        <taxon>Caulobacterales</taxon>
        <taxon>Caulobacteraceae</taxon>
        <taxon>Brevundimonas</taxon>
    </lineage>
</organism>
<protein>
    <submittedName>
        <fullName evidence="1">DUF3168 domain-containing protein</fullName>
    </submittedName>
</protein>
<dbReference type="EMBL" id="CP022048">
    <property type="protein sequence ID" value="ASE38472.1"/>
    <property type="molecule type" value="Genomic_DNA"/>
</dbReference>
<reference evidence="2" key="1">
    <citation type="submission" date="2017-06" db="EMBL/GenBank/DDBJ databases">
        <title>FDA dAtabase for Regulatory Grade micrObial Sequences (FDA-ARGOS): Supporting development and validation of Infectious Disease Dx tests.</title>
        <authorList>
            <person name="Minogue T."/>
            <person name="Wolcott M."/>
            <person name="Wasieloski L."/>
            <person name="Aguilar W."/>
            <person name="Moore D."/>
            <person name="Tallon L."/>
            <person name="Sadzewicz L."/>
            <person name="Sengamalay N."/>
            <person name="Ott S."/>
            <person name="Godinez A."/>
            <person name="Nagaraj S."/>
            <person name="Nadendla S."/>
            <person name="Geyer C."/>
            <person name="Sichtig H."/>
        </authorList>
    </citation>
    <scope>NUCLEOTIDE SEQUENCE [LARGE SCALE GENOMIC DNA]</scope>
    <source>
        <strain evidence="2">FDAARGOS_289</strain>
    </source>
</reference>
<dbReference type="GeneID" id="34014536"/>
<sequence>MSDPSLALQNAIEAALRGSQELADAMGLAKVRLYTLSAPTDAPFPYVVIGEDQIVDDKTECADSSEAFTKVDVWSRIEDDVSASRAQAKAIAGVVRSLLNKALPLAGFVTTEWQFETARHLTDPDRRTAHSVVEHRFLIDPA</sequence>
<gene>
    <name evidence="1" type="ORF">CEP68_02540</name>
</gene>
<name>A0A1Z3U5E1_BREVE</name>
<proteinExistence type="predicted"/>
<dbReference type="Pfam" id="PF11367">
    <property type="entry name" value="Tail_completion_gp17"/>
    <property type="match status" value="1"/>
</dbReference>
<dbReference type="AlphaFoldDB" id="A0A1Z3U5E1"/>
<evidence type="ECO:0000313" key="1">
    <source>
        <dbReference type="EMBL" id="ASE38472.1"/>
    </source>
</evidence>
<dbReference type="Gene3D" id="3.30.2000.30">
    <property type="match status" value="1"/>
</dbReference>
<dbReference type="InterPro" id="IPR021508">
    <property type="entry name" value="Gp17-like"/>
</dbReference>